<gene>
    <name evidence="2" type="ORF">ACFSTE_00110</name>
</gene>
<organism evidence="2 3">
    <name type="scientific">Aquimarina hainanensis</name>
    <dbReference type="NCBI Taxonomy" id="1578017"/>
    <lineage>
        <taxon>Bacteria</taxon>
        <taxon>Pseudomonadati</taxon>
        <taxon>Bacteroidota</taxon>
        <taxon>Flavobacteriia</taxon>
        <taxon>Flavobacteriales</taxon>
        <taxon>Flavobacteriaceae</taxon>
        <taxon>Aquimarina</taxon>
    </lineage>
</organism>
<comment type="caution">
    <text evidence="2">The sequence shown here is derived from an EMBL/GenBank/DDBJ whole genome shotgun (WGS) entry which is preliminary data.</text>
</comment>
<feature type="transmembrane region" description="Helical" evidence="1">
    <location>
        <begin position="64"/>
        <end position="82"/>
    </location>
</feature>
<keyword evidence="1" id="KW-1133">Transmembrane helix</keyword>
<evidence type="ECO:0000256" key="1">
    <source>
        <dbReference type="SAM" id="Phobius"/>
    </source>
</evidence>
<dbReference type="Proteomes" id="UP001597459">
    <property type="component" value="Unassembled WGS sequence"/>
</dbReference>
<proteinExistence type="predicted"/>
<keyword evidence="1" id="KW-0812">Transmembrane</keyword>
<sequence>MKNTSFFKESQGYLSAGYVYLILLGILNETFYYNQIGVDILKYASIMDILISPIARLTSSMVRIIIFLIVVFTVFRIPLYLAKKKDKQWFKKIFTFEPKNPSVSEIKRQLLQTALFMLSIGLLGFYVGTGVGAGSRVSKKIEEKKIIYEDTLTFINDTKETVKIVGKNSSYIFYLSKGSDIVKIAPINGNIKYIEENK</sequence>
<evidence type="ECO:0000313" key="2">
    <source>
        <dbReference type="EMBL" id="MFD2589212.1"/>
    </source>
</evidence>
<protein>
    <submittedName>
        <fullName evidence="2">Uncharacterized protein</fullName>
    </submittedName>
</protein>
<feature type="transmembrane region" description="Helical" evidence="1">
    <location>
        <begin position="12"/>
        <end position="33"/>
    </location>
</feature>
<dbReference type="EMBL" id="JBHULX010000001">
    <property type="protein sequence ID" value="MFD2589212.1"/>
    <property type="molecule type" value="Genomic_DNA"/>
</dbReference>
<name>A0ABW5N2B9_9FLAO</name>
<keyword evidence="3" id="KW-1185">Reference proteome</keyword>
<reference evidence="3" key="1">
    <citation type="journal article" date="2019" name="Int. J. Syst. Evol. Microbiol.">
        <title>The Global Catalogue of Microorganisms (GCM) 10K type strain sequencing project: providing services to taxonomists for standard genome sequencing and annotation.</title>
        <authorList>
            <consortium name="The Broad Institute Genomics Platform"/>
            <consortium name="The Broad Institute Genome Sequencing Center for Infectious Disease"/>
            <person name="Wu L."/>
            <person name="Ma J."/>
        </authorList>
    </citation>
    <scope>NUCLEOTIDE SEQUENCE [LARGE SCALE GENOMIC DNA]</scope>
    <source>
        <strain evidence="3">KCTC 42423</strain>
    </source>
</reference>
<keyword evidence="1" id="KW-0472">Membrane</keyword>
<feature type="transmembrane region" description="Helical" evidence="1">
    <location>
        <begin position="114"/>
        <end position="134"/>
    </location>
</feature>
<evidence type="ECO:0000313" key="3">
    <source>
        <dbReference type="Proteomes" id="UP001597459"/>
    </source>
</evidence>
<accession>A0ABW5N2B9</accession>
<dbReference type="RefSeq" id="WP_176028163.1">
    <property type="nucleotide sequence ID" value="NZ_JBHSJV010000001.1"/>
</dbReference>